<feature type="compositionally biased region" description="Acidic residues" evidence="1">
    <location>
        <begin position="130"/>
        <end position="145"/>
    </location>
</feature>
<feature type="region of interest" description="Disordered" evidence="1">
    <location>
        <begin position="108"/>
        <end position="155"/>
    </location>
</feature>
<sequence>LRGRDALGAVPVEENMANYVRLIHPGTEAAVLAGMWWRHMEYFPAENQDKQNHLRPMTDVPAIVEAFTGASDVTQLWSCNPKSIEILGIDLDQEFVVRASAILPTREQSNVEQGQESSVTIMESSLSSVEVEEGEEVEEDEEAEETSPKLSNLAV</sequence>
<name>A0A9P6JZJ6_9FUNG</name>
<evidence type="ECO:0000313" key="3">
    <source>
        <dbReference type="Proteomes" id="UP000723463"/>
    </source>
</evidence>
<comment type="caution">
    <text evidence="2">The sequence shown here is derived from an EMBL/GenBank/DDBJ whole genome shotgun (WGS) entry which is preliminary data.</text>
</comment>
<feature type="compositionally biased region" description="Polar residues" evidence="1">
    <location>
        <begin position="108"/>
        <end position="122"/>
    </location>
</feature>
<protein>
    <submittedName>
        <fullName evidence="2">Uncharacterized protein</fullName>
    </submittedName>
</protein>
<accession>A0A9P6JZJ6</accession>
<keyword evidence="3" id="KW-1185">Reference proteome</keyword>
<dbReference type="AlphaFoldDB" id="A0A9P6JZJ6"/>
<proteinExistence type="predicted"/>
<gene>
    <name evidence="2" type="ORF">EC957_005469</name>
</gene>
<feature type="non-terminal residue" evidence="2">
    <location>
        <position position="155"/>
    </location>
</feature>
<dbReference type="Proteomes" id="UP000723463">
    <property type="component" value="Unassembled WGS sequence"/>
</dbReference>
<reference evidence="2" key="1">
    <citation type="journal article" date="2020" name="Fungal Divers.">
        <title>Resolving the Mortierellaceae phylogeny through synthesis of multi-gene phylogenetics and phylogenomics.</title>
        <authorList>
            <person name="Vandepol N."/>
            <person name="Liber J."/>
            <person name="Desiro A."/>
            <person name="Na H."/>
            <person name="Kennedy M."/>
            <person name="Barry K."/>
            <person name="Grigoriev I.V."/>
            <person name="Miller A.N."/>
            <person name="O'Donnell K."/>
            <person name="Stajich J.E."/>
            <person name="Bonito G."/>
        </authorList>
    </citation>
    <scope>NUCLEOTIDE SEQUENCE</scope>
    <source>
        <strain evidence="2">NRRL 2591</strain>
    </source>
</reference>
<evidence type="ECO:0000256" key="1">
    <source>
        <dbReference type="SAM" id="MobiDB-lite"/>
    </source>
</evidence>
<evidence type="ECO:0000313" key="2">
    <source>
        <dbReference type="EMBL" id="KAF9539371.1"/>
    </source>
</evidence>
<organism evidence="2 3">
    <name type="scientific">Mortierella hygrophila</name>
    <dbReference type="NCBI Taxonomy" id="979708"/>
    <lineage>
        <taxon>Eukaryota</taxon>
        <taxon>Fungi</taxon>
        <taxon>Fungi incertae sedis</taxon>
        <taxon>Mucoromycota</taxon>
        <taxon>Mortierellomycotina</taxon>
        <taxon>Mortierellomycetes</taxon>
        <taxon>Mortierellales</taxon>
        <taxon>Mortierellaceae</taxon>
        <taxon>Mortierella</taxon>
    </lineage>
</organism>
<dbReference type="EMBL" id="JAAAXW010000249">
    <property type="protein sequence ID" value="KAF9539371.1"/>
    <property type="molecule type" value="Genomic_DNA"/>
</dbReference>